<feature type="compositionally biased region" description="Basic residues" evidence="1">
    <location>
        <begin position="565"/>
        <end position="579"/>
    </location>
</feature>
<feature type="transmembrane region" description="Helical" evidence="2">
    <location>
        <begin position="362"/>
        <end position="387"/>
    </location>
</feature>
<keyword evidence="2" id="KW-0812">Transmembrane</keyword>
<keyword evidence="5" id="KW-1185">Reference proteome</keyword>
<accession>A0A1X2G600</accession>
<dbReference type="InterPro" id="IPR002123">
    <property type="entry name" value="Plipid/glycerol_acylTrfase"/>
</dbReference>
<comment type="caution">
    <text evidence="4">The sequence shown here is derived from an EMBL/GenBank/DDBJ whole genome shotgun (WGS) entry which is preliminary data.</text>
</comment>
<dbReference type="GO" id="GO:0016287">
    <property type="term" value="F:glycerone-phosphate O-acyltransferase activity"/>
    <property type="evidence" value="ECO:0007669"/>
    <property type="project" value="TreeGrafter"/>
</dbReference>
<dbReference type="InterPro" id="IPR052744">
    <property type="entry name" value="GPAT/DAPAT"/>
</dbReference>
<reference evidence="4 5" key="1">
    <citation type="submission" date="2016-07" db="EMBL/GenBank/DDBJ databases">
        <title>Pervasive Adenine N6-methylation of Active Genes in Fungi.</title>
        <authorList>
            <consortium name="DOE Joint Genome Institute"/>
            <person name="Mondo S.J."/>
            <person name="Dannebaum R.O."/>
            <person name="Kuo R.C."/>
            <person name="Labutti K."/>
            <person name="Haridas S."/>
            <person name="Kuo A."/>
            <person name="Salamov A."/>
            <person name="Ahrendt S.R."/>
            <person name="Lipzen A."/>
            <person name="Sullivan W."/>
            <person name="Andreopoulos W.B."/>
            <person name="Clum A."/>
            <person name="Lindquist E."/>
            <person name="Daum C."/>
            <person name="Ramamoorthy G.K."/>
            <person name="Gryganskyi A."/>
            <person name="Culley D."/>
            <person name="Magnuson J.K."/>
            <person name="James T.Y."/>
            <person name="O'Malley M.A."/>
            <person name="Stajich J.E."/>
            <person name="Spatafora J.W."/>
            <person name="Visel A."/>
            <person name="Grigoriev I.V."/>
        </authorList>
    </citation>
    <scope>NUCLEOTIDE SEQUENCE [LARGE SCALE GENOMIC DNA]</scope>
    <source>
        <strain evidence="4 5">NRRL 3301</strain>
    </source>
</reference>
<dbReference type="PANTHER" id="PTHR31605">
    <property type="entry name" value="GLYCEROL-3-PHOSPHATE O-ACYLTRANSFERASE 1"/>
    <property type="match status" value="1"/>
</dbReference>
<dbReference type="Pfam" id="PF01553">
    <property type="entry name" value="Acyltransferase"/>
    <property type="match status" value="1"/>
</dbReference>
<feature type="compositionally biased region" description="Polar residues" evidence="1">
    <location>
        <begin position="548"/>
        <end position="563"/>
    </location>
</feature>
<evidence type="ECO:0000313" key="4">
    <source>
        <dbReference type="EMBL" id="ORX45883.1"/>
    </source>
</evidence>
<dbReference type="GO" id="GO:0004366">
    <property type="term" value="F:glycerol-3-phosphate O-acyltransferase activity"/>
    <property type="evidence" value="ECO:0007669"/>
    <property type="project" value="TreeGrafter"/>
</dbReference>
<proteinExistence type="predicted"/>
<dbReference type="OrthoDB" id="2427554at2759"/>
<keyword evidence="2" id="KW-0472">Membrane</keyword>
<gene>
    <name evidence="4" type="ORF">DM01DRAFT_1294295</name>
</gene>
<feature type="region of interest" description="Disordered" evidence="1">
    <location>
        <begin position="548"/>
        <end position="579"/>
    </location>
</feature>
<dbReference type="PANTHER" id="PTHR31605:SF0">
    <property type="entry name" value="GLYCEROL-3-PHOSPHATE O-ACYLTRANSFERASE 1"/>
    <property type="match status" value="1"/>
</dbReference>
<keyword evidence="2" id="KW-1133">Transmembrane helix</keyword>
<feature type="transmembrane region" description="Helical" evidence="2">
    <location>
        <begin position="399"/>
        <end position="417"/>
    </location>
</feature>
<dbReference type="Proteomes" id="UP000242146">
    <property type="component" value="Unassembled WGS sequence"/>
</dbReference>
<organism evidence="4 5">
    <name type="scientific">Hesseltinella vesiculosa</name>
    <dbReference type="NCBI Taxonomy" id="101127"/>
    <lineage>
        <taxon>Eukaryota</taxon>
        <taxon>Fungi</taxon>
        <taxon>Fungi incertae sedis</taxon>
        <taxon>Mucoromycota</taxon>
        <taxon>Mucoromycotina</taxon>
        <taxon>Mucoromycetes</taxon>
        <taxon>Mucorales</taxon>
        <taxon>Cunninghamellaceae</taxon>
        <taxon>Hesseltinella</taxon>
    </lineage>
</organism>
<name>A0A1X2G600_9FUNG</name>
<dbReference type="AlphaFoldDB" id="A0A1X2G600"/>
<feature type="transmembrane region" description="Helical" evidence="2">
    <location>
        <begin position="320"/>
        <end position="341"/>
    </location>
</feature>
<evidence type="ECO:0000313" key="5">
    <source>
        <dbReference type="Proteomes" id="UP000242146"/>
    </source>
</evidence>
<dbReference type="SUPFAM" id="SSF69593">
    <property type="entry name" value="Glycerol-3-phosphate (1)-acyltransferase"/>
    <property type="match status" value="1"/>
</dbReference>
<dbReference type="STRING" id="101127.A0A1X2G600"/>
<evidence type="ECO:0000256" key="2">
    <source>
        <dbReference type="SAM" id="Phobius"/>
    </source>
</evidence>
<sequence>MHQKGVGTLARLIHAIPVIRPQDMAGNGEGRIHLLNAKTNPTLISGIDTQFLKQVRPQDTLILPRSSGKLQVVRVISDTEVEVKKWDPSDARFNRMLSLLTKPEGTAYKCIPHVEQDGVYDKVYDELNNGECITIFPEGGSHDRAEMLPLKAGVTIMALGAMAKYPDLDVKIVPCGLNYFHAHRFRSRAVIEFGNPITVSSDLIEKFKQGGPDKRDACSALLETISYALKSVTINAPNDQTLMMIQAARRLYKPAANRKLHIAQVVDMNRRFVIGYNLYKDNPKVIELQQKVTAYNQLLKYHGLQDHQVPNINLREWRTFFLLVHRVLVLLVWGLLSFPGTRKAREALKGSSVKILGRDVLATWKLLVAMVLIPTLYGLYTLIVLGFSLQTDWDWKWKLLLPLATWIMLPFISYASMRFGENGMDVYKSLRPLYMALVDQDSTMNLRTIRENLSEDITNLINEYGPNVFSDFDPASGVYKNTDPSKQRVSELGEGGKTFSQIASEFVNTRAMDWLDDKNIFNWGRQDDSDSDDETLYFLDKHGTISASTSEAESHYRTSSSLAFTKKRTERRRRRKHTD</sequence>
<protein>
    <recommendedName>
        <fullName evidence="3">Phospholipid/glycerol acyltransferase domain-containing protein</fullName>
    </recommendedName>
</protein>
<dbReference type="GO" id="GO:0008654">
    <property type="term" value="P:phospholipid biosynthetic process"/>
    <property type="evidence" value="ECO:0007669"/>
    <property type="project" value="TreeGrafter"/>
</dbReference>
<feature type="domain" description="Phospholipid/glycerol acyltransferase" evidence="3">
    <location>
        <begin position="117"/>
        <end position="176"/>
    </location>
</feature>
<evidence type="ECO:0000259" key="3">
    <source>
        <dbReference type="Pfam" id="PF01553"/>
    </source>
</evidence>
<dbReference type="EMBL" id="MCGT01000040">
    <property type="protein sequence ID" value="ORX45883.1"/>
    <property type="molecule type" value="Genomic_DNA"/>
</dbReference>
<evidence type="ECO:0000256" key="1">
    <source>
        <dbReference type="SAM" id="MobiDB-lite"/>
    </source>
</evidence>